<proteinExistence type="predicted"/>
<protein>
    <submittedName>
        <fullName evidence="1">Uncharacterized protein</fullName>
    </submittedName>
</protein>
<reference evidence="1" key="1">
    <citation type="journal article" date="2016" name="Ticks Tick Borne Dis.">
        <title>De novo assembly and annotation of the salivary gland transcriptome of Rhipicephalus appendiculatus male and female ticks during blood feeding.</title>
        <authorList>
            <person name="de Castro M.H."/>
            <person name="de Klerk D."/>
            <person name="Pienaar R."/>
            <person name="Latif A.A."/>
            <person name="Rees D.J."/>
            <person name="Mans B.J."/>
        </authorList>
    </citation>
    <scope>NUCLEOTIDE SEQUENCE</scope>
    <source>
        <tissue evidence="1">Salivary glands</tissue>
    </source>
</reference>
<accession>A0A131YC46</accession>
<dbReference type="AlphaFoldDB" id="A0A131YC46"/>
<sequence>MKSPIYITCLLEYQPLECLVPPKHRFCRVRQAKQPDVFFTKDCVPSCVNSLGFRTWLHSLETHQRNEAASFCLRTSGMFAIQSS</sequence>
<evidence type="ECO:0000313" key="1">
    <source>
        <dbReference type="EMBL" id="JAP76065.1"/>
    </source>
</evidence>
<organism evidence="1">
    <name type="scientific">Rhipicephalus appendiculatus</name>
    <name type="common">Brown ear tick</name>
    <dbReference type="NCBI Taxonomy" id="34631"/>
    <lineage>
        <taxon>Eukaryota</taxon>
        <taxon>Metazoa</taxon>
        <taxon>Ecdysozoa</taxon>
        <taxon>Arthropoda</taxon>
        <taxon>Chelicerata</taxon>
        <taxon>Arachnida</taxon>
        <taxon>Acari</taxon>
        <taxon>Parasitiformes</taxon>
        <taxon>Ixodida</taxon>
        <taxon>Ixodoidea</taxon>
        <taxon>Ixodidae</taxon>
        <taxon>Rhipicephalinae</taxon>
        <taxon>Rhipicephalus</taxon>
        <taxon>Rhipicephalus</taxon>
    </lineage>
</organism>
<dbReference type="EMBL" id="GEDV01012492">
    <property type="protein sequence ID" value="JAP76065.1"/>
    <property type="molecule type" value="Transcribed_RNA"/>
</dbReference>
<name>A0A131YC46_RHIAP</name>